<accession>A0ABT3MXC5</accession>
<evidence type="ECO:0008006" key="3">
    <source>
        <dbReference type="Google" id="ProtNLM"/>
    </source>
</evidence>
<evidence type="ECO:0000313" key="1">
    <source>
        <dbReference type="EMBL" id="MCW7554017.1"/>
    </source>
</evidence>
<organism evidence="1 2">
    <name type="scientific">Endozoicomonas gorgoniicola</name>
    <dbReference type="NCBI Taxonomy" id="1234144"/>
    <lineage>
        <taxon>Bacteria</taxon>
        <taxon>Pseudomonadati</taxon>
        <taxon>Pseudomonadota</taxon>
        <taxon>Gammaproteobacteria</taxon>
        <taxon>Oceanospirillales</taxon>
        <taxon>Endozoicomonadaceae</taxon>
        <taxon>Endozoicomonas</taxon>
    </lineage>
</organism>
<dbReference type="RefSeq" id="WP_262563758.1">
    <property type="nucleotide sequence ID" value="NZ_JAPFCC010000001.1"/>
</dbReference>
<proteinExistence type="predicted"/>
<sequence length="304" mass="34604">MSRMYRSVIRLTPVMLSLALTGCSWLNWFSEDKSDHHRSDARAEVRQGWDYSREWQVSELPDSVSDFFSGPVQLRGQCQMSPRMLQTLNDRSQKGLLLPLLKVGQQHTLAPDIEASVPLYKSLNNHLKLESARISLEFFQTLLGSVEHACPENATRKIDGCVIKGWLSVGGLFSSDNLYDWSRIEQWMKSHDSVGYLLMSTSDLFNAPAMLHTRYSPYGRVLTKANEATRAKAVKPYVGVLQLDWVSTDFVSKKQFKSRGFCRLDWEGAGKSLSTAQKQDVQEALMPEFRQFMEKALQSLPISR</sequence>
<dbReference type="EMBL" id="JAPFCC010000001">
    <property type="protein sequence ID" value="MCW7554017.1"/>
    <property type="molecule type" value="Genomic_DNA"/>
</dbReference>
<dbReference type="PROSITE" id="PS51257">
    <property type="entry name" value="PROKAR_LIPOPROTEIN"/>
    <property type="match status" value="1"/>
</dbReference>
<evidence type="ECO:0000313" key="2">
    <source>
        <dbReference type="Proteomes" id="UP001209854"/>
    </source>
</evidence>
<keyword evidence="2" id="KW-1185">Reference proteome</keyword>
<dbReference type="Proteomes" id="UP001209854">
    <property type="component" value="Unassembled WGS sequence"/>
</dbReference>
<name>A0ABT3MXC5_9GAMM</name>
<reference evidence="1 2" key="1">
    <citation type="submission" date="2022-10" db="EMBL/GenBank/DDBJ databases">
        <title>High-quality genome sequences of two octocoral-associated bacteria, Endozoicomonas euniceicola EF212 and Endozoicomonas gorgoniicola PS125.</title>
        <authorList>
            <person name="Chiou Y.-J."/>
            <person name="Chen Y.-H."/>
        </authorList>
    </citation>
    <scope>NUCLEOTIDE SEQUENCE [LARGE SCALE GENOMIC DNA]</scope>
    <source>
        <strain evidence="1 2">PS125</strain>
    </source>
</reference>
<protein>
    <recommendedName>
        <fullName evidence="3">Lipoprotein</fullName>
    </recommendedName>
</protein>
<gene>
    <name evidence="1" type="ORF">NX722_15595</name>
</gene>
<comment type="caution">
    <text evidence="1">The sequence shown here is derived from an EMBL/GenBank/DDBJ whole genome shotgun (WGS) entry which is preliminary data.</text>
</comment>